<proteinExistence type="predicted"/>
<dbReference type="GO" id="GO:0008270">
    <property type="term" value="F:zinc ion binding"/>
    <property type="evidence" value="ECO:0007669"/>
    <property type="project" value="UniProtKB-KW"/>
</dbReference>
<evidence type="ECO:0000313" key="7">
    <source>
        <dbReference type="EMBL" id="KAL3386841.1"/>
    </source>
</evidence>
<keyword evidence="8" id="KW-1185">Reference proteome</keyword>
<organism evidence="7 8">
    <name type="scientific">Trichogramma kaykai</name>
    <dbReference type="NCBI Taxonomy" id="54128"/>
    <lineage>
        <taxon>Eukaryota</taxon>
        <taxon>Metazoa</taxon>
        <taxon>Ecdysozoa</taxon>
        <taxon>Arthropoda</taxon>
        <taxon>Hexapoda</taxon>
        <taxon>Insecta</taxon>
        <taxon>Pterygota</taxon>
        <taxon>Neoptera</taxon>
        <taxon>Endopterygota</taxon>
        <taxon>Hymenoptera</taxon>
        <taxon>Apocrita</taxon>
        <taxon>Proctotrupomorpha</taxon>
        <taxon>Chalcidoidea</taxon>
        <taxon>Trichogrammatidae</taxon>
        <taxon>Trichogramma</taxon>
    </lineage>
</organism>
<dbReference type="Pfam" id="PF12171">
    <property type="entry name" value="zf-C2H2_jaz"/>
    <property type="match status" value="1"/>
</dbReference>
<feature type="domain" description="C2H2-type" evidence="6">
    <location>
        <begin position="46"/>
        <end position="74"/>
    </location>
</feature>
<dbReference type="Pfam" id="PF00096">
    <property type="entry name" value="zf-C2H2"/>
    <property type="match status" value="2"/>
</dbReference>
<sequence>MDRNSNLLNRSKPFECEICHKSFGYRNQLKSHINMSHIVHDYSKPFECEICHKSFGNQNQFKRHISAVPDRIKPFECDICHTPFAEKSKLKHHMNTLHERIKRFECDICHNLFGFYNTLKIHQSPRSWRCSTSSMSSSNVRGVKTRSVPASSTTRSQLRIHMHINVTRRGQATATGIWNAPRPAHTTYRTEGGWELFGLSRWFRLSFK</sequence>
<dbReference type="EMBL" id="JBJJXI010000143">
    <property type="protein sequence ID" value="KAL3386841.1"/>
    <property type="molecule type" value="Genomic_DNA"/>
</dbReference>
<evidence type="ECO:0000256" key="5">
    <source>
        <dbReference type="PROSITE-ProRule" id="PRU00042"/>
    </source>
</evidence>
<protein>
    <recommendedName>
        <fullName evidence="6">C2H2-type domain-containing protein</fullName>
    </recommendedName>
</protein>
<keyword evidence="4" id="KW-0862">Zinc</keyword>
<dbReference type="SMART" id="SM00355">
    <property type="entry name" value="ZnF_C2H2"/>
    <property type="match status" value="4"/>
</dbReference>
<evidence type="ECO:0000313" key="8">
    <source>
        <dbReference type="Proteomes" id="UP001627154"/>
    </source>
</evidence>
<evidence type="ECO:0000256" key="3">
    <source>
        <dbReference type="ARBA" id="ARBA00022771"/>
    </source>
</evidence>
<dbReference type="Gene3D" id="3.30.160.60">
    <property type="entry name" value="Classic Zinc Finger"/>
    <property type="match status" value="3"/>
</dbReference>
<keyword evidence="3 5" id="KW-0863">Zinc-finger</keyword>
<keyword evidence="1" id="KW-0479">Metal-binding</keyword>
<feature type="domain" description="C2H2-type" evidence="6">
    <location>
        <begin position="14"/>
        <end position="45"/>
    </location>
</feature>
<dbReference type="PROSITE" id="PS50157">
    <property type="entry name" value="ZINC_FINGER_C2H2_2"/>
    <property type="match status" value="3"/>
</dbReference>
<dbReference type="SUPFAM" id="SSF57667">
    <property type="entry name" value="beta-beta-alpha zinc fingers"/>
    <property type="match status" value="2"/>
</dbReference>
<accession>A0ABD2W1V3</accession>
<dbReference type="Proteomes" id="UP001627154">
    <property type="component" value="Unassembled WGS sequence"/>
</dbReference>
<dbReference type="InterPro" id="IPR036236">
    <property type="entry name" value="Znf_C2H2_sf"/>
</dbReference>
<evidence type="ECO:0000256" key="4">
    <source>
        <dbReference type="ARBA" id="ARBA00022833"/>
    </source>
</evidence>
<dbReference type="InterPro" id="IPR022755">
    <property type="entry name" value="Znf_C2H2_jaz"/>
</dbReference>
<evidence type="ECO:0000259" key="6">
    <source>
        <dbReference type="PROSITE" id="PS50157"/>
    </source>
</evidence>
<dbReference type="PANTHER" id="PTHR24409:SF295">
    <property type="entry name" value="AZ2-RELATED"/>
    <property type="match status" value="1"/>
</dbReference>
<evidence type="ECO:0000256" key="1">
    <source>
        <dbReference type="ARBA" id="ARBA00022723"/>
    </source>
</evidence>
<dbReference type="InterPro" id="IPR013087">
    <property type="entry name" value="Znf_C2H2_type"/>
</dbReference>
<reference evidence="7 8" key="1">
    <citation type="journal article" date="2024" name="bioRxiv">
        <title>A reference genome for Trichogramma kaykai: A tiny desert-dwelling parasitoid wasp with competing sex-ratio distorters.</title>
        <authorList>
            <person name="Culotta J."/>
            <person name="Lindsey A.R."/>
        </authorList>
    </citation>
    <scope>NUCLEOTIDE SEQUENCE [LARGE SCALE GENOMIC DNA]</scope>
    <source>
        <strain evidence="7 8">KSX58</strain>
    </source>
</reference>
<dbReference type="PROSITE" id="PS00028">
    <property type="entry name" value="ZINC_FINGER_C2H2_1"/>
    <property type="match status" value="2"/>
</dbReference>
<evidence type="ECO:0000256" key="2">
    <source>
        <dbReference type="ARBA" id="ARBA00022737"/>
    </source>
</evidence>
<comment type="caution">
    <text evidence="7">The sequence shown here is derived from an EMBL/GenBank/DDBJ whole genome shotgun (WGS) entry which is preliminary data.</text>
</comment>
<dbReference type="AlphaFoldDB" id="A0ABD2W1V3"/>
<feature type="domain" description="C2H2-type" evidence="6">
    <location>
        <begin position="75"/>
        <end position="103"/>
    </location>
</feature>
<gene>
    <name evidence="7" type="ORF">TKK_017768</name>
</gene>
<keyword evidence="2" id="KW-0677">Repeat</keyword>
<dbReference type="PANTHER" id="PTHR24409">
    <property type="entry name" value="ZINC FINGER PROTEIN 142"/>
    <property type="match status" value="1"/>
</dbReference>
<name>A0ABD2W1V3_9HYME</name>